<dbReference type="SUPFAM" id="SSF56112">
    <property type="entry name" value="Protein kinase-like (PK-like)"/>
    <property type="match status" value="1"/>
</dbReference>
<dbReference type="InParanoid" id="A0A0V0R0F0"/>
<feature type="compositionally biased region" description="Acidic residues" evidence="12">
    <location>
        <begin position="1655"/>
        <end position="1671"/>
    </location>
</feature>
<feature type="coiled-coil region" evidence="11">
    <location>
        <begin position="1976"/>
        <end position="2058"/>
    </location>
</feature>
<feature type="compositionally biased region" description="Low complexity" evidence="12">
    <location>
        <begin position="3146"/>
        <end position="3160"/>
    </location>
</feature>
<evidence type="ECO:0000259" key="13">
    <source>
        <dbReference type="PROSITE" id="PS50011"/>
    </source>
</evidence>
<feature type="region of interest" description="Disordered" evidence="12">
    <location>
        <begin position="1246"/>
        <end position="1426"/>
    </location>
</feature>
<feature type="compositionally biased region" description="Basic residues" evidence="12">
    <location>
        <begin position="690"/>
        <end position="702"/>
    </location>
</feature>
<feature type="domain" description="Protein kinase" evidence="13">
    <location>
        <begin position="8"/>
        <end position="263"/>
    </location>
</feature>
<evidence type="ECO:0000256" key="4">
    <source>
        <dbReference type="ARBA" id="ARBA00022679"/>
    </source>
</evidence>
<feature type="compositionally biased region" description="Low complexity" evidence="12">
    <location>
        <begin position="3168"/>
        <end position="3189"/>
    </location>
</feature>
<keyword evidence="7 10" id="KW-0067">ATP-binding</keyword>
<feature type="compositionally biased region" description="Acidic residues" evidence="12">
    <location>
        <begin position="1388"/>
        <end position="1397"/>
    </location>
</feature>
<evidence type="ECO:0000256" key="8">
    <source>
        <dbReference type="ARBA" id="ARBA00047899"/>
    </source>
</evidence>
<dbReference type="GO" id="GO:0007224">
    <property type="term" value="P:smoothened signaling pathway"/>
    <property type="evidence" value="ECO:0007669"/>
    <property type="project" value="TreeGrafter"/>
</dbReference>
<sequence>MFKFIEDYQLQEVLGEGQYGKVYKGLNVKTNELVAIKCVSNKKFKEVPKLEEFTMNEIQTLAQIDNPHVVKFHEMLKSKNHYYFVYEYCNGGDLEAKLENEDYMNEQEVITLYKQLLIGFQSLNKANILHRDIKPGNIIFHNGQAKLADFGFCKSMHSRSDMTGTMVGSPIYMAPEVLLGKPYGYKADIWSLGCVLYECLYKECPFEENSMNELLEAIKHKEVKFPHRHNVGSRIVEILKPILEKDPQKRITWDDLFKKDLTMQEQQISPSKMGNQLYGKAGQGNKNVFNYILMERNKVYFLYQILLEMLDYDFENGDLATICFIWTKYMMKIASHLKKFLVDNFTVNAFVNLKNKYQDWNTIPGTFEYKSFQNLVNKEYGYIKQHLDDFSKEMATNMKFSKYQGDQDILRELENSQNGLNMRVFKSVILNYVEDVKNQYMTHFMSKNNTQYKYWLEHIQKVLDGMDIDYFFDKFLDIQVNNLTEQKYFYELKQQSQSELLTLVTKLSSGQSPQIIGKKIDKFSTGVVLDWEPQSSRNQNGFPIMIEQPRTLRQSNVSKIDKDLKLNRNFKTDNSIEKNQNQEMYVNNDLEQIDEFEGNQLQNNENVYQLGQKYSKEKTKEFMESQKSQKQVQNSQDQESKSHNISKKKKNVSKDAVQTGNKQSKISNAKKCSSSSVNLFNKNQSGSKFNGKKKNSLGKKKQSQINCGENKRVKKMSSSATNSNLQEIQRKINILKNQQSLKSPTKKMISAGKQGQSQSYSQNFRQLPWGVDQQRLKTFAINVLQKMYKASQQQSTSQDHQIREEERRHIIGCDFLNNLDEEKRKHIVEQSKEKLLSDTIGIVEEDPYAPRTKSKFGEEEQQEIKLYMQYKKQQIQEYKQAKSREKKIQEIKKKQNQEILQEKVQSIFERLKKSNKKKKIKQQISSQKKQQNELQEKLRELQLQQYQQQFQNQKIIQQNQQSEQKQWEDDNKQAGSIMNNDEISRLLRDSSQQRFSGHKQVSDSDYSYLYNEYKKIINTDQQNQQESEKNLQIQQQQHKQLLHQNQKSQQNTSQKEKKKLTSKGSSLQQSSKKSSRMGERKASKQQIQKKSHFGGKLQDKGRVGLEGSQKKKIKKQQKEIQQKYDSLQKRFSEIKDNSNLNNLSKQSNLNILQKINEQSQENIQQYQDGQDLSQSIEKNEQQQLEELQRQLMDQQYQQQEQEQEIQEQQNYDREENFPKSEEEIQHYFERNGEQFRKQLQQQILQQKQQQQEEEEQEQQQYINQMQQEEDQQEQQYSQLDQEKQQQQIQNLQQIENEQNFYQQQYQLQEQENDQKEEQNNNDKDEEEEQQQLQQQQGDYLHQIQEGQEVHEDTEQDQDDEEYNNKLYQLQQKQQQQQMEQQYYLQQQEDQEDQENQENQELQDNQYNEGEEQEDFDFGEIDFDQIDLDQLTEEELMILQQQYQLQQERKLQQQQQQQQQKQQENQDQSLKESSQEEFNQEEDYLEQQQQKQLQQMQQQQLKEDDEEEQQNQQEEEQNQYESQIQIQEEHQQFDQNGQNQLQQYQLQQNEQEQQFREQQEQEQQQQDEEQQVQQNQYNENQQEFEENEIQVQEQEYEEYDDDQVQLQEYTEEELEQMAEQIFNNAALYIQKIWRGFYTRKILRQYLDLLEREQDNQDEEYNEEYEEQQEENDGDQHGFSIQFNIFTIKFVFKIQILFLLDYDIPADQFYNQEQNQEHDLQNDEQENYQQDQQNQQDNVQQQMMSQYQQGQQDQSQQEQDQQQQQQMQKNQQQKTGNNNNNSYQLNRQWYDGQEKEFMDFDFQNQHGSEHDKMVHISTIQRGSGISSNNLHEEHWIPSNNSHNNNNGQQRNQQQHHEYDEDQEIIEVDEEGLLAQDQQQEQEDREQFQQMQQQLLQREYENQSQNEEMQQQLLQLQQQEQQQLQNQNMGQKQSQQAYFVNEDGQDEYQNQQQIQEQNQYQQEQEFINQLSEQEQQFYYQQQQDELQNQLLLQQEQQQQLQEQQQQYNNQQRMQNSNQDDDEVNLMDNEYEEMEQQGQQIQEEQQQKQQFLQEQLELQQKQSSSQQQQQLEMDDFEEIDISQQNSDQQQQSQQQSQQQVLEQQGNDLQNYENVEQMPTLQSENEGQDINYNQFTEQNDKIMIDTQNLQQNYEQNDLESSWENKNLSQKQDMDKWNLILNQVSKINDSKEIKMLDILQKLKDLNENKRKDLLSQIDFKLISKGLISQQNLLEIISQYVDYKRISIEKQENFQVMSSPRVSSEKKGIKSNYLIEKYDVGLDRSYNLARKGHITHSYNNDLYSLQNVSKALTEPSEQIQSNPNQLFMLLTSSQIKDKTNLSKQNYPNFGISNFQKHYGQISSGKDYLNIQDLNDNQEVESEYSENVQLQQQIDYIKMQNKNNNNNQRKIQSSFNIRNNNNLNNYLQQIASSVNFSEQMSNNSGIKSPDNSKGYKKDFFQKDPFKEFTDQKIKEMLEKEDVETIIEIRQQAIEHKMNDRIEILDNLLREKTVSPRTYENKKEELYKWADEQNQELKQKIFDFQKTSQFSKTKRDLEFESQKQNNTLSISQINFNKSGHGKDIIQQKNQQEILQIDDLSKNLKFENQIDEIKNDNLENQSKSQSQGLLGQKGVKLYLDEEDLQDNKQEQLKIDEDQFLDNQGKIYSSYNNQKKENLNDESDNINEKNKSGELDLDSDQYLAKSYESGEIQELKKNQQNDENTNEIINLDKQELERNQDQNKILNKKLLRQNLNQVEKINEEVEQENLDLQNEKLSKKQQQEREVQLQFQQEQQAQQNMMEQLFMEMNEEINERWRIQGLLDSRIQEQMDEKYFYDKSENYGICTNLFVLKDYLQCLIQFVIENNLEEFLNNINIPFGFQPSKRLKLIHGYDNFIEEQNDEENEEEEEYTTLPFILSEDLFIKFEQSIIGNGESEKEQIIKEFEHIHNKSIFDSFNEALNTFRPYYMMGGPPYSWSLQEKQILKERKSFIKQNLDKIFKQSQNKVLQWGSYLCGIVNEGDLYFSEEEQNHYSIKNIQFDPNRPLASIMEQMPPEHDVFNNIKEEKLSKLLLDEIVENEYKWCLFEDEKAEVVMELSDLVFEDLVENFIEEMYKDKIDQIKQEQLLDQQNYQENLMRQMQIQEQLEDYGNQEEYGNDNQEQDQSQEQSYENNEDYENYKNQQKQQIQIENQNQGENKINYYKESNGYYNQQNISQNLQKNEVEQEQFESDLI</sequence>
<comment type="caution">
    <text evidence="14">The sequence shown here is derived from an EMBL/GenBank/DDBJ whole genome shotgun (WGS) entry which is preliminary data.</text>
</comment>
<evidence type="ECO:0000256" key="11">
    <source>
        <dbReference type="SAM" id="Coils"/>
    </source>
</evidence>
<dbReference type="GO" id="GO:0005524">
    <property type="term" value="F:ATP binding"/>
    <property type="evidence" value="ECO:0007669"/>
    <property type="project" value="UniProtKB-UniRule"/>
</dbReference>
<evidence type="ECO:0000256" key="5">
    <source>
        <dbReference type="ARBA" id="ARBA00022741"/>
    </source>
</evidence>
<dbReference type="PROSITE" id="PS50096">
    <property type="entry name" value="IQ"/>
    <property type="match status" value="1"/>
</dbReference>
<dbReference type="SMART" id="SM00220">
    <property type="entry name" value="S_TKc"/>
    <property type="match status" value="1"/>
</dbReference>
<feature type="compositionally biased region" description="Acidic residues" evidence="12">
    <location>
        <begin position="1502"/>
        <end position="1517"/>
    </location>
</feature>
<comment type="catalytic activity">
    <reaction evidence="8">
        <text>L-threonyl-[protein] + ATP = O-phospho-L-threonyl-[protein] + ADP + H(+)</text>
        <dbReference type="Rhea" id="RHEA:46608"/>
        <dbReference type="Rhea" id="RHEA-COMP:11060"/>
        <dbReference type="Rhea" id="RHEA-COMP:11605"/>
        <dbReference type="ChEBI" id="CHEBI:15378"/>
        <dbReference type="ChEBI" id="CHEBI:30013"/>
        <dbReference type="ChEBI" id="CHEBI:30616"/>
        <dbReference type="ChEBI" id="CHEBI:61977"/>
        <dbReference type="ChEBI" id="CHEBI:456216"/>
        <dbReference type="EC" id="2.7.11.1"/>
    </reaction>
</comment>
<keyword evidence="11" id="KW-0175">Coiled coil</keyword>
<dbReference type="PANTHER" id="PTHR22983:SF6">
    <property type="entry name" value="SERINE_THREONINE-PROTEIN KINASE 36"/>
    <property type="match status" value="1"/>
</dbReference>
<evidence type="ECO:0000256" key="7">
    <source>
        <dbReference type="ARBA" id="ARBA00022840"/>
    </source>
</evidence>
<feature type="compositionally biased region" description="Low complexity" evidence="12">
    <location>
        <begin position="625"/>
        <end position="637"/>
    </location>
</feature>
<evidence type="ECO:0000256" key="6">
    <source>
        <dbReference type="ARBA" id="ARBA00022777"/>
    </source>
</evidence>
<comment type="subunit">
    <text evidence="1">Monomer.</text>
</comment>
<dbReference type="PANTHER" id="PTHR22983">
    <property type="entry name" value="PROTEIN KINASE RELATED"/>
    <property type="match status" value="1"/>
</dbReference>
<feature type="compositionally biased region" description="Low complexity" evidence="12">
    <location>
        <begin position="1837"/>
        <end position="1850"/>
    </location>
</feature>
<feature type="compositionally biased region" description="Low complexity" evidence="12">
    <location>
        <begin position="1453"/>
        <end position="1467"/>
    </location>
</feature>
<dbReference type="EMBL" id="LDAU01000077">
    <property type="protein sequence ID" value="KRX07982.1"/>
    <property type="molecule type" value="Genomic_DNA"/>
</dbReference>
<feature type="region of interest" description="Disordered" evidence="12">
    <location>
        <begin position="1021"/>
        <end position="1121"/>
    </location>
</feature>
<name>A0A0V0R0F0_PSEPJ</name>
<dbReference type="InterPro" id="IPR017441">
    <property type="entry name" value="Protein_kinase_ATP_BS"/>
</dbReference>
<dbReference type="Pfam" id="PF00069">
    <property type="entry name" value="Pkinase"/>
    <property type="match status" value="1"/>
</dbReference>
<dbReference type="Gene3D" id="1.10.510.10">
    <property type="entry name" value="Transferase(Phosphotransferase) domain 1"/>
    <property type="match status" value="1"/>
</dbReference>
<feature type="region of interest" description="Disordered" evidence="12">
    <location>
        <begin position="1713"/>
        <end position="1782"/>
    </location>
</feature>
<feature type="region of interest" description="Disordered" evidence="12">
    <location>
        <begin position="2661"/>
        <end position="2688"/>
    </location>
</feature>
<feature type="compositionally biased region" description="Low complexity" evidence="12">
    <location>
        <begin position="2078"/>
        <end position="2099"/>
    </location>
</feature>
<dbReference type="InterPro" id="IPR008271">
    <property type="entry name" value="Ser/Thr_kinase_AS"/>
</dbReference>
<organism evidence="14 15">
    <name type="scientific">Pseudocohnilembus persalinus</name>
    <name type="common">Ciliate</name>
    <dbReference type="NCBI Taxonomy" id="266149"/>
    <lineage>
        <taxon>Eukaryota</taxon>
        <taxon>Sar</taxon>
        <taxon>Alveolata</taxon>
        <taxon>Ciliophora</taxon>
        <taxon>Intramacronucleata</taxon>
        <taxon>Oligohymenophorea</taxon>
        <taxon>Scuticociliatia</taxon>
        <taxon>Philasterida</taxon>
        <taxon>Pseudocohnilembidae</taxon>
        <taxon>Pseudocohnilembus</taxon>
    </lineage>
</organism>
<keyword evidence="6 14" id="KW-0418">Kinase</keyword>
<keyword evidence="3" id="KW-0723">Serine/threonine-protein kinase</keyword>
<feature type="compositionally biased region" description="Low complexity" evidence="12">
    <location>
        <begin position="1273"/>
        <end position="1309"/>
    </location>
</feature>
<dbReference type="Proteomes" id="UP000054937">
    <property type="component" value="Unassembled WGS sequence"/>
</dbReference>
<dbReference type="CDD" id="cd23767">
    <property type="entry name" value="IQCD"/>
    <property type="match status" value="1"/>
</dbReference>
<accession>A0A0V0R0F0</accession>
<proteinExistence type="predicted"/>
<dbReference type="FunFam" id="1.10.510.10:FF:000571">
    <property type="entry name" value="Maternal embryonic leucine zipper kinase"/>
    <property type="match status" value="1"/>
</dbReference>
<evidence type="ECO:0000256" key="9">
    <source>
        <dbReference type="ARBA" id="ARBA00048679"/>
    </source>
</evidence>
<dbReference type="PROSITE" id="PS00108">
    <property type="entry name" value="PROTEIN_KINASE_ST"/>
    <property type="match status" value="1"/>
</dbReference>
<evidence type="ECO:0000256" key="3">
    <source>
        <dbReference type="ARBA" id="ARBA00022527"/>
    </source>
</evidence>
<keyword evidence="4" id="KW-0808">Transferase</keyword>
<dbReference type="PROSITE" id="PS50011">
    <property type="entry name" value="PROTEIN_KINASE_DOM"/>
    <property type="match status" value="1"/>
</dbReference>
<feature type="compositionally biased region" description="Low complexity" evidence="12">
    <location>
        <begin position="1030"/>
        <end position="1053"/>
    </location>
</feature>
<evidence type="ECO:0000313" key="14">
    <source>
        <dbReference type="EMBL" id="KRX07982.1"/>
    </source>
</evidence>
<dbReference type="InterPro" id="IPR011009">
    <property type="entry name" value="Kinase-like_dom_sf"/>
</dbReference>
<feature type="compositionally biased region" description="Low complexity" evidence="12">
    <location>
        <begin position="1398"/>
        <end position="1407"/>
    </location>
</feature>
<evidence type="ECO:0000256" key="12">
    <source>
        <dbReference type="SAM" id="MobiDB-lite"/>
    </source>
</evidence>
<feature type="region of interest" description="Disordered" evidence="12">
    <location>
        <begin position="1453"/>
        <end position="1521"/>
    </location>
</feature>
<dbReference type="EC" id="2.7.11.1" evidence="2"/>
<feature type="binding site" evidence="10">
    <location>
        <position position="37"/>
    </location>
    <ligand>
        <name>ATP</name>
        <dbReference type="ChEBI" id="CHEBI:30616"/>
    </ligand>
</feature>
<feature type="region of interest" description="Disordered" evidence="12">
    <location>
        <begin position="1543"/>
        <end position="1586"/>
    </location>
</feature>
<dbReference type="OrthoDB" id="311970at2759"/>
<dbReference type="GO" id="GO:0004674">
    <property type="term" value="F:protein serine/threonine kinase activity"/>
    <property type="evidence" value="ECO:0007669"/>
    <property type="project" value="UniProtKB-KW"/>
</dbReference>
<feature type="region of interest" description="Disordered" evidence="12">
    <location>
        <begin position="618"/>
        <end position="722"/>
    </location>
</feature>
<protein>
    <recommendedName>
        <fullName evidence="2">non-specific serine/threonine protein kinase</fullName>
        <ecNumber evidence="2">2.7.11.1</ecNumber>
    </recommendedName>
</protein>
<feature type="region of interest" description="Disordered" evidence="12">
    <location>
        <begin position="1821"/>
        <end position="1856"/>
    </location>
</feature>
<feature type="compositionally biased region" description="Low complexity" evidence="12">
    <location>
        <begin position="1062"/>
        <end position="1072"/>
    </location>
</feature>
<feature type="region of interest" description="Disordered" evidence="12">
    <location>
        <begin position="2077"/>
        <end position="2099"/>
    </location>
</feature>
<feature type="compositionally biased region" description="Basic and acidic residues" evidence="12">
    <location>
        <begin position="1210"/>
        <end position="1226"/>
    </location>
</feature>
<dbReference type="InterPro" id="IPR000719">
    <property type="entry name" value="Prot_kinase_dom"/>
</dbReference>
<evidence type="ECO:0000256" key="10">
    <source>
        <dbReference type="PROSITE-ProRule" id="PRU10141"/>
    </source>
</evidence>
<feature type="region of interest" description="Disordered" evidence="12">
    <location>
        <begin position="1192"/>
        <end position="1226"/>
    </location>
</feature>
<feature type="region of interest" description="Disordered" evidence="12">
    <location>
        <begin position="3142"/>
        <end position="3193"/>
    </location>
</feature>
<dbReference type="GO" id="GO:0005737">
    <property type="term" value="C:cytoplasm"/>
    <property type="evidence" value="ECO:0007669"/>
    <property type="project" value="UniProtKB-ARBA"/>
</dbReference>
<reference evidence="14 15" key="1">
    <citation type="journal article" date="2015" name="Sci. Rep.">
        <title>Genome of the facultative scuticociliatosis pathogen Pseudocohnilembus persalinus provides insight into its virulence through horizontal gene transfer.</title>
        <authorList>
            <person name="Xiong J."/>
            <person name="Wang G."/>
            <person name="Cheng J."/>
            <person name="Tian M."/>
            <person name="Pan X."/>
            <person name="Warren A."/>
            <person name="Jiang C."/>
            <person name="Yuan D."/>
            <person name="Miao W."/>
        </authorList>
    </citation>
    <scope>NUCLEOTIDE SEQUENCE [LARGE SCALE GENOMIC DNA]</scope>
    <source>
        <strain evidence="14">36N120E</strain>
    </source>
</reference>
<dbReference type="PROSITE" id="PS00107">
    <property type="entry name" value="PROTEIN_KINASE_ATP"/>
    <property type="match status" value="1"/>
</dbReference>
<gene>
    <name evidence="14" type="ORF">PPERSA_10617</name>
</gene>
<evidence type="ECO:0000313" key="15">
    <source>
        <dbReference type="Proteomes" id="UP000054937"/>
    </source>
</evidence>
<keyword evidence="15" id="KW-1185">Reference proteome</keyword>
<feature type="coiled-coil region" evidence="11">
    <location>
        <begin position="1871"/>
        <end position="1931"/>
    </location>
</feature>
<evidence type="ECO:0000256" key="1">
    <source>
        <dbReference type="ARBA" id="ARBA00011245"/>
    </source>
</evidence>
<feature type="compositionally biased region" description="Low complexity" evidence="12">
    <location>
        <begin position="1366"/>
        <end position="1387"/>
    </location>
</feature>
<feature type="region of interest" description="Disordered" evidence="12">
    <location>
        <begin position="1655"/>
        <end position="1674"/>
    </location>
</feature>
<feature type="compositionally biased region" description="Low complexity" evidence="12">
    <location>
        <begin position="1485"/>
        <end position="1499"/>
    </location>
</feature>
<evidence type="ECO:0000256" key="2">
    <source>
        <dbReference type="ARBA" id="ARBA00012513"/>
    </source>
</evidence>
<keyword evidence="5 10" id="KW-0547">Nucleotide-binding</keyword>
<feature type="compositionally biased region" description="Acidic residues" evidence="12">
    <location>
        <begin position="1408"/>
        <end position="1426"/>
    </location>
</feature>
<comment type="catalytic activity">
    <reaction evidence="9">
        <text>L-seryl-[protein] + ATP = O-phospho-L-seryl-[protein] + ADP + H(+)</text>
        <dbReference type="Rhea" id="RHEA:17989"/>
        <dbReference type="Rhea" id="RHEA-COMP:9863"/>
        <dbReference type="Rhea" id="RHEA-COMP:11604"/>
        <dbReference type="ChEBI" id="CHEBI:15378"/>
        <dbReference type="ChEBI" id="CHEBI:29999"/>
        <dbReference type="ChEBI" id="CHEBI:30616"/>
        <dbReference type="ChEBI" id="CHEBI:83421"/>
        <dbReference type="ChEBI" id="CHEBI:456216"/>
        <dbReference type="EC" id="2.7.11.1"/>
    </reaction>
</comment>
<feature type="compositionally biased region" description="Polar residues" evidence="12">
    <location>
        <begin position="656"/>
        <end position="680"/>
    </location>
</feature>
<feature type="compositionally biased region" description="Low complexity" evidence="12">
    <location>
        <begin position="1725"/>
        <end position="1779"/>
    </location>
</feature>
<feature type="compositionally biased region" description="Basic and acidic residues" evidence="12">
    <location>
        <begin position="1312"/>
        <end position="1322"/>
    </location>
</feature>
<feature type="compositionally biased region" description="Low complexity" evidence="12">
    <location>
        <begin position="1570"/>
        <end position="1580"/>
    </location>
</feature>
<feature type="coiled-coil region" evidence="11">
    <location>
        <begin position="878"/>
        <end position="944"/>
    </location>
</feature>